<dbReference type="Pfam" id="PF10397">
    <property type="entry name" value="ADSL_C"/>
    <property type="match status" value="1"/>
</dbReference>
<gene>
    <name evidence="3" type="ORF">U6N30_32410</name>
</gene>
<reference evidence="3 4" key="1">
    <citation type="submission" date="2023-12" db="EMBL/GenBank/DDBJ databases">
        <title>Blastococcus brunescens sp. nov., an actonobacterium isolated from sandstone collected in sahara desert.</title>
        <authorList>
            <person name="Gtari M."/>
            <person name="Ghodhbane F."/>
        </authorList>
    </citation>
    <scope>NUCLEOTIDE SEQUENCE [LARGE SCALE GENOMIC DNA]</scope>
    <source>
        <strain evidence="3 4">BMG 8361</strain>
    </source>
</reference>
<sequence>MRQNIGLTGGLIMAESIMLKLAEVVGRDKAHDLVYDISMRCAETGMSFADALKADATVSSVLGAEAIDQHLDPLRYTGLAAQMARAVAAAPPG</sequence>
<keyword evidence="1" id="KW-0456">Lyase</keyword>
<keyword evidence="4" id="KW-1185">Reference proteome</keyword>
<dbReference type="EMBL" id="CP141261">
    <property type="protein sequence ID" value="WRL64206.1"/>
    <property type="molecule type" value="Genomic_DNA"/>
</dbReference>
<dbReference type="Gene3D" id="1.10.40.30">
    <property type="entry name" value="Fumarase/aspartase (C-terminal domain)"/>
    <property type="match status" value="1"/>
</dbReference>
<dbReference type="SUPFAM" id="SSF48557">
    <property type="entry name" value="L-aspartase-like"/>
    <property type="match status" value="1"/>
</dbReference>
<protein>
    <recommendedName>
        <fullName evidence="2">Adenylosuccinate lyase C-terminal domain-containing protein</fullName>
    </recommendedName>
</protein>
<evidence type="ECO:0000256" key="1">
    <source>
        <dbReference type="ARBA" id="ARBA00023239"/>
    </source>
</evidence>
<accession>A0ABZ1B221</accession>
<proteinExistence type="predicted"/>
<evidence type="ECO:0000313" key="3">
    <source>
        <dbReference type="EMBL" id="WRL64206.1"/>
    </source>
</evidence>
<dbReference type="InterPro" id="IPR019468">
    <property type="entry name" value="AdenyloSucc_lyase_C"/>
</dbReference>
<evidence type="ECO:0000259" key="2">
    <source>
        <dbReference type="SMART" id="SM00998"/>
    </source>
</evidence>
<dbReference type="SMART" id="SM00998">
    <property type="entry name" value="ADSL_C"/>
    <property type="match status" value="1"/>
</dbReference>
<dbReference type="InterPro" id="IPR008948">
    <property type="entry name" value="L-Aspartase-like"/>
</dbReference>
<name>A0ABZ1B221_9ACTN</name>
<dbReference type="RefSeq" id="WP_324275534.1">
    <property type="nucleotide sequence ID" value="NZ_CP141261.1"/>
</dbReference>
<organism evidence="3 4">
    <name type="scientific">Blastococcus brunescens</name>
    <dbReference type="NCBI Taxonomy" id="1564165"/>
    <lineage>
        <taxon>Bacteria</taxon>
        <taxon>Bacillati</taxon>
        <taxon>Actinomycetota</taxon>
        <taxon>Actinomycetes</taxon>
        <taxon>Geodermatophilales</taxon>
        <taxon>Geodermatophilaceae</taxon>
        <taxon>Blastococcus</taxon>
    </lineage>
</organism>
<feature type="domain" description="Adenylosuccinate lyase C-terminal" evidence="2">
    <location>
        <begin position="9"/>
        <end position="88"/>
    </location>
</feature>
<evidence type="ECO:0000313" key="4">
    <source>
        <dbReference type="Proteomes" id="UP001324287"/>
    </source>
</evidence>
<dbReference type="Proteomes" id="UP001324287">
    <property type="component" value="Chromosome"/>
</dbReference>